<protein>
    <submittedName>
        <fullName evidence="1">Uncharacterized protein</fullName>
    </submittedName>
</protein>
<dbReference type="PATRIC" id="fig|1227452.3.peg.2832"/>
<comment type="caution">
    <text evidence="1">The sequence shown here is derived from an EMBL/GenBank/DDBJ whole genome shotgun (WGS) entry which is preliminary data.</text>
</comment>
<accession>M0KF09</accession>
<dbReference type="Proteomes" id="UP000011623">
    <property type="component" value="Unassembled WGS sequence"/>
</dbReference>
<sequence length="768" mass="86935">MTLRANERDAARVACLPLDCPEDVLSTLFGNEPAGILNDADGFETYVEHAVEQHDITPTPGYGATDIHELITFAAGCALRIRYADPLTGTKYEAREPDGSAEQRMLQRPFEQHPGLNWYDRNARRFYIASVTSFYEAMGPAMQSEIAAVLLAPPPADTATPEACRAYDGTAAETVHEQYTNRVSVTDDGDVRIPTGHVTRACQLLPKHANPIADALGDELPYLQYEHNELVIPQHHVRLKLAEYLWHGWNRIVNIADNKLSRPEIGRLIDATPGVTELLRGRFKRNNPVLTPYYGTTGTENPKRDWNLRGDDALNNKPLRINDKRLLTVVDCIRATPDLRFDDPIPIDKLWHALRSFFPAPHRPGNDIASKPALRNALRDAAHTNITLTGHSDTDESACTIPSPGFDPYYPTCRQNPWDTYRYTTAKHSHDTPPTEQHRNQRFTRTRTRPVLPQKHAPTQLTAHETIRQRTQQTAVTTPRTVSTCAVEPRVDPARVPQLTRDEIIFLTKISLAMERRLTDATLTQSMRLLRRDTDGTQLNVDEAKLIDTDWLESHDETNSVLYNVPADKRRRLGIENIAHDGYGEKTPAEKALHRKGVDHVAAALAAKDDVTRVIRYCDTWRLRNTACEQALQANDLLNTRIDVIAFNKNTPRYAAGIETESNKPEKPRRTLKKLTALTDTLETRFVAPNNTHLWTLMRQLHHPKHLNFPSFPNSDADNYSPANWRDFLTDKGILNSNFDELHTYRTLNNHKLNPDTNDRLSKIIGHA</sequence>
<name>M0KF09_9EURY</name>
<reference evidence="1 2" key="1">
    <citation type="journal article" date="2014" name="PLoS Genet.">
        <title>Phylogenetically driven sequencing of extremely halophilic archaea reveals strategies for static and dynamic osmo-response.</title>
        <authorList>
            <person name="Becker E.A."/>
            <person name="Seitzer P.M."/>
            <person name="Tritt A."/>
            <person name="Larsen D."/>
            <person name="Krusor M."/>
            <person name="Yao A.I."/>
            <person name="Wu D."/>
            <person name="Madern D."/>
            <person name="Eisen J.A."/>
            <person name="Darling A.E."/>
            <person name="Facciotti M.T."/>
        </authorList>
    </citation>
    <scope>NUCLEOTIDE SEQUENCE [LARGE SCALE GENOMIC DNA]</scope>
    <source>
        <strain evidence="1 2">JCM 13557</strain>
    </source>
</reference>
<keyword evidence="2" id="KW-1185">Reference proteome</keyword>
<dbReference type="RefSeq" id="WP_008311471.1">
    <property type="nucleotide sequence ID" value="NZ_AOLW01000031.1"/>
</dbReference>
<gene>
    <name evidence="1" type="ORF">C442_14200</name>
</gene>
<organism evidence="1 2">
    <name type="scientific">Haloarcula amylolytica JCM 13557</name>
    <dbReference type="NCBI Taxonomy" id="1227452"/>
    <lineage>
        <taxon>Archaea</taxon>
        <taxon>Methanobacteriati</taxon>
        <taxon>Methanobacteriota</taxon>
        <taxon>Stenosarchaea group</taxon>
        <taxon>Halobacteria</taxon>
        <taxon>Halobacteriales</taxon>
        <taxon>Haloarculaceae</taxon>
        <taxon>Haloarcula</taxon>
    </lineage>
</organism>
<dbReference type="EMBL" id="AOLW01000031">
    <property type="protein sequence ID" value="EMA18774.1"/>
    <property type="molecule type" value="Genomic_DNA"/>
</dbReference>
<evidence type="ECO:0000313" key="2">
    <source>
        <dbReference type="Proteomes" id="UP000011623"/>
    </source>
</evidence>
<proteinExistence type="predicted"/>
<dbReference type="AlphaFoldDB" id="M0KF09"/>
<evidence type="ECO:0000313" key="1">
    <source>
        <dbReference type="EMBL" id="EMA18774.1"/>
    </source>
</evidence>